<feature type="non-terminal residue" evidence="1">
    <location>
        <position position="1"/>
    </location>
</feature>
<gene>
    <name evidence="1" type="ORF">PBRASI_LOCUS5665</name>
</gene>
<sequence>EATEDVFHQFWDDTISAVLTCFLPDYGFSLSNLFIFRGEEKSELSNDDPKIELGYYAFGAQVILVAICPPSRDGDKNPVVVDIVKSDLQQVKDRVCHLQRMMNISRLLETNV</sequence>
<evidence type="ECO:0000313" key="1">
    <source>
        <dbReference type="EMBL" id="CAG8562515.1"/>
    </source>
</evidence>
<proteinExistence type="predicted"/>
<organism evidence="1 2">
    <name type="scientific">Paraglomus brasilianum</name>
    <dbReference type="NCBI Taxonomy" id="144538"/>
    <lineage>
        <taxon>Eukaryota</taxon>
        <taxon>Fungi</taxon>
        <taxon>Fungi incertae sedis</taxon>
        <taxon>Mucoromycota</taxon>
        <taxon>Glomeromycotina</taxon>
        <taxon>Glomeromycetes</taxon>
        <taxon>Paraglomerales</taxon>
        <taxon>Paraglomeraceae</taxon>
        <taxon>Paraglomus</taxon>
    </lineage>
</organism>
<name>A0A9N9BDL5_9GLOM</name>
<dbReference type="OrthoDB" id="2379186at2759"/>
<comment type="caution">
    <text evidence="1">The sequence shown here is derived from an EMBL/GenBank/DDBJ whole genome shotgun (WGS) entry which is preliminary data.</text>
</comment>
<dbReference type="Proteomes" id="UP000789739">
    <property type="component" value="Unassembled WGS sequence"/>
</dbReference>
<reference evidence="1" key="1">
    <citation type="submission" date="2021-06" db="EMBL/GenBank/DDBJ databases">
        <authorList>
            <person name="Kallberg Y."/>
            <person name="Tangrot J."/>
            <person name="Rosling A."/>
        </authorList>
    </citation>
    <scope>NUCLEOTIDE SEQUENCE</scope>
    <source>
        <strain evidence="1">BR232B</strain>
    </source>
</reference>
<protein>
    <submittedName>
        <fullName evidence="1">4544_t:CDS:1</fullName>
    </submittedName>
</protein>
<dbReference type="EMBL" id="CAJVPI010000683">
    <property type="protein sequence ID" value="CAG8562515.1"/>
    <property type="molecule type" value="Genomic_DNA"/>
</dbReference>
<keyword evidence="2" id="KW-1185">Reference proteome</keyword>
<accession>A0A9N9BDL5</accession>
<dbReference type="AlphaFoldDB" id="A0A9N9BDL5"/>
<evidence type="ECO:0000313" key="2">
    <source>
        <dbReference type="Proteomes" id="UP000789739"/>
    </source>
</evidence>